<dbReference type="EMBL" id="JABSTR010000011">
    <property type="protein sequence ID" value="KAH9381119.1"/>
    <property type="molecule type" value="Genomic_DNA"/>
</dbReference>
<feature type="compositionally biased region" description="Polar residues" evidence="1">
    <location>
        <begin position="167"/>
        <end position="176"/>
    </location>
</feature>
<feature type="compositionally biased region" description="Basic residues" evidence="1">
    <location>
        <begin position="47"/>
        <end position="62"/>
    </location>
</feature>
<proteinExistence type="predicted"/>
<feature type="compositionally biased region" description="Low complexity" evidence="1">
    <location>
        <begin position="68"/>
        <end position="89"/>
    </location>
</feature>
<keyword evidence="3" id="KW-1185">Reference proteome</keyword>
<sequence>MPPSYDQRGKKSKPHSPPTKLQHHHELTAEDPVLKTKSTGRLDRPGGRSRKHTRSKGGRKRGSVTPLSSSGQDSKQSGGGSASPSPKMSKSSDLRGKESTPHGPPIPLYIPASPTSDGSGLKKSPSAKTFPDTVPLKVSDPVLRKPQHDGQLISQDAEMPKAGTVDAQANRQSSNAKVLPQAARVSSTNTTHNGSTVLAQQARLQKDDPEQVHGPPAPDDALEKPTQQPGKTSVAESQQLLVSSQRPQDEISRGIRSGSDAHDYQSQEDSRARWSAGQAFRKAPDRSRTTEEPLGKAAHDI</sequence>
<feature type="compositionally biased region" description="Basic and acidic residues" evidence="1">
    <location>
        <begin position="90"/>
        <end position="100"/>
    </location>
</feature>
<feature type="compositionally biased region" description="Basic and acidic residues" evidence="1">
    <location>
        <begin position="24"/>
        <end position="46"/>
    </location>
</feature>
<dbReference type="VEuPathDB" id="VectorBase:HLOH_050412"/>
<organism evidence="2 3">
    <name type="scientific">Haemaphysalis longicornis</name>
    <name type="common">Bush tick</name>
    <dbReference type="NCBI Taxonomy" id="44386"/>
    <lineage>
        <taxon>Eukaryota</taxon>
        <taxon>Metazoa</taxon>
        <taxon>Ecdysozoa</taxon>
        <taxon>Arthropoda</taxon>
        <taxon>Chelicerata</taxon>
        <taxon>Arachnida</taxon>
        <taxon>Acari</taxon>
        <taxon>Parasitiformes</taxon>
        <taxon>Ixodida</taxon>
        <taxon>Ixodoidea</taxon>
        <taxon>Ixodidae</taxon>
        <taxon>Haemaphysalinae</taxon>
        <taxon>Haemaphysalis</taxon>
    </lineage>
</organism>
<feature type="compositionally biased region" description="Polar residues" evidence="1">
    <location>
        <begin position="225"/>
        <end position="246"/>
    </location>
</feature>
<dbReference type="AlphaFoldDB" id="A0A9J6H329"/>
<feature type="region of interest" description="Disordered" evidence="1">
    <location>
        <begin position="1"/>
        <end position="301"/>
    </location>
</feature>
<reference evidence="2 3" key="1">
    <citation type="journal article" date="2020" name="Cell">
        <title>Large-Scale Comparative Analyses of Tick Genomes Elucidate Their Genetic Diversity and Vector Capacities.</title>
        <authorList>
            <consortium name="Tick Genome and Microbiome Consortium (TIGMIC)"/>
            <person name="Jia N."/>
            <person name="Wang J."/>
            <person name="Shi W."/>
            <person name="Du L."/>
            <person name="Sun Y."/>
            <person name="Zhan W."/>
            <person name="Jiang J.F."/>
            <person name="Wang Q."/>
            <person name="Zhang B."/>
            <person name="Ji P."/>
            <person name="Bell-Sakyi L."/>
            <person name="Cui X.M."/>
            <person name="Yuan T.T."/>
            <person name="Jiang B.G."/>
            <person name="Yang W.F."/>
            <person name="Lam T.T."/>
            <person name="Chang Q.C."/>
            <person name="Ding S.J."/>
            <person name="Wang X.J."/>
            <person name="Zhu J.G."/>
            <person name="Ruan X.D."/>
            <person name="Zhao L."/>
            <person name="Wei J.T."/>
            <person name="Ye R.Z."/>
            <person name="Que T.C."/>
            <person name="Du C.H."/>
            <person name="Zhou Y.H."/>
            <person name="Cheng J.X."/>
            <person name="Dai P.F."/>
            <person name="Guo W.B."/>
            <person name="Han X.H."/>
            <person name="Huang E.J."/>
            <person name="Li L.F."/>
            <person name="Wei W."/>
            <person name="Gao Y.C."/>
            <person name="Liu J.Z."/>
            <person name="Shao H.Z."/>
            <person name="Wang X."/>
            <person name="Wang C.C."/>
            <person name="Yang T.C."/>
            <person name="Huo Q.B."/>
            <person name="Li W."/>
            <person name="Chen H.Y."/>
            <person name="Chen S.E."/>
            <person name="Zhou L.G."/>
            <person name="Ni X.B."/>
            <person name="Tian J.H."/>
            <person name="Sheng Y."/>
            <person name="Liu T."/>
            <person name="Pan Y.S."/>
            <person name="Xia L.Y."/>
            <person name="Li J."/>
            <person name="Zhao F."/>
            <person name="Cao W.C."/>
        </authorList>
    </citation>
    <scope>NUCLEOTIDE SEQUENCE [LARGE SCALE GENOMIC DNA]</scope>
    <source>
        <strain evidence="2">HaeL-2018</strain>
    </source>
</reference>
<protein>
    <submittedName>
        <fullName evidence="2">Uncharacterized protein</fullName>
    </submittedName>
</protein>
<feature type="compositionally biased region" description="Polar residues" evidence="1">
    <location>
        <begin position="184"/>
        <end position="203"/>
    </location>
</feature>
<name>A0A9J6H329_HAELO</name>
<feature type="compositionally biased region" description="Basic and acidic residues" evidence="1">
    <location>
        <begin position="247"/>
        <end position="272"/>
    </location>
</feature>
<evidence type="ECO:0000313" key="2">
    <source>
        <dbReference type="EMBL" id="KAH9381119.1"/>
    </source>
</evidence>
<dbReference type="Proteomes" id="UP000821853">
    <property type="component" value="Chromosome 9"/>
</dbReference>
<feature type="compositionally biased region" description="Basic and acidic residues" evidence="1">
    <location>
        <begin position="282"/>
        <end position="301"/>
    </location>
</feature>
<accession>A0A9J6H329</accession>
<evidence type="ECO:0000256" key="1">
    <source>
        <dbReference type="SAM" id="MobiDB-lite"/>
    </source>
</evidence>
<gene>
    <name evidence="2" type="ORF">HPB48_010791</name>
</gene>
<evidence type="ECO:0000313" key="3">
    <source>
        <dbReference type="Proteomes" id="UP000821853"/>
    </source>
</evidence>
<comment type="caution">
    <text evidence="2">The sequence shown here is derived from an EMBL/GenBank/DDBJ whole genome shotgun (WGS) entry which is preliminary data.</text>
</comment>